<dbReference type="Proteomes" id="UP000765509">
    <property type="component" value="Unassembled WGS sequence"/>
</dbReference>
<dbReference type="OrthoDB" id="4366648at2759"/>
<accession>A0A9Q3EHV8</accession>
<keyword evidence="3" id="KW-1185">Reference proteome</keyword>
<dbReference type="AlphaFoldDB" id="A0A9Q3EHV8"/>
<feature type="region of interest" description="Disordered" evidence="1">
    <location>
        <begin position="62"/>
        <end position="104"/>
    </location>
</feature>
<evidence type="ECO:0000313" key="3">
    <source>
        <dbReference type="Proteomes" id="UP000765509"/>
    </source>
</evidence>
<evidence type="ECO:0000313" key="2">
    <source>
        <dbReference type="EMBL" id="MBW0519126.1"/>
    </source>
</evidence>
<sequence length="146" mass="16003">MPGIPTGGTLNVQEVHCEIRRYSSTRGDGQGSSLFPSMLYQIFPKLPTLPVWAETTRTHWQGDGRTQLDTNRDSVPQAARHQNSAGRIAGGDNVGVGNGPSPDRLELSTSRCQVMAEARAFTWPITVERASQLRHGDLLTHARPRS</sequence>
<protein>
    <submittedName>
        <fullName evidence="2">Uncharacterized protein</fullName>
    </submittedName>
</protein>
<gene>
    <name evidence="2" type="ORF">O181_058841</name>
</gene>
<reference evidence="2" key="1">
    <citation type="submission" date="2021-03" db="EMBL/GenBank/DDBJ databases">
        <title>Draft genome sequence of rust myrtle Austropuccinia psidii MF-1, a brazilian biotype.</title>
        <authorList>
            <person name="Quecine M.C."/>
            <person name="Pachon D.M.R."/>
            <person name="Bonatelli M.L."/>
            <person name="Correr F.H."/>
            <person name="Franceschini L.M."/>
            <person name="Leite T.F."/>
            <person name="Margarido G.R.A."/>
            <person name="Almeida C.A."/>
            <person name="Ferrarezi J.A."/>
            <person name="Labate C.A."/>
        </authorList>
    </citation>
    <scope>NUCLEOTIDE SEQUENCE</scope>
    <source>
        <strain evidence="2">MF-1</strain>
    </source>
</reference>
<name>A0A9Q3EHV8_9BASI</name>
<evidence type="ECO:0000256" key="1">
    <source>
        <dbReference type="SAM" id="MobiDB-lite"/>
    </source>
</evidence>
<organism evidence="2 3">
    <name type="scientific">Austropuccinia psidii MF-1</name>
    <dbReference type="NCBI Taxonomy" id="1389203"/>
    <lineage>
        <taxon>Eukaryota</taxon>
        <taxon>Fungi</taxon>
        <taxon>Dikarya</taxon>
        <taxon>Basidiomycota</taxon>
        <taxon>Pucciniomycotina</taxon>
        <taxon>Pucciniomycetes</taxon>
        <taxon>Pucciniales</taxon>
        <taxon>Sphaerophragmiaceae</taxon>
        <taxon>Austropuccinia</taxon>
    </lineage>
</organism>
<comment type="caution">
    <text evidence="2">The sequence shown here is derived from an EMBL/GenBank/DDBJ whole genome shotgun (WGS) entry which is preliminary data.</text>
</comment>
<feature type="compositionally biased region" description="Gly residues" evidence="1">
    <location>
        <begin position="88"/>
        <end position="98"/>
    </location>
</feature>
<dbReference type="EMBL" id="AVOT02027145">
    <property type="protein sequence ID" value="MBW0519126.1"/>
    <property type="molecule type" value="Genomic_DNA"/>
</dbReference>
<proteinExistence type="predicted"/>